<dbReference type="RefSeq" id="WP_012317278.1">
    <property type="nucleotide sequence ID" value="NC_010505.1"/>
</dbReference>
<accession>B1LS32</accession>
<dbReference type="Proteomes" id="UP000006589">
    <property type="component" value="Chromosome"/>
</dbReference>
<feature type="region of interest" description="Disordered" evidence="1">
    <location>
        <begin position="39"/>
        <end position="62"/>
    </location>
</feature>
<sequence>MNRFLTSVVDGAEWVADTLDDILVEAALGFGAAVPLIVDPSGDPPASSNTGTPETGANAIRA</sequence>
<proteinExistence type="predicted"/>
<evidence type="ECO:0000313" key="3">
    <source>
        <dbReference type="Proteomes" id="UP000006589"/>
    </source>
</evidence>
<organism evidence="2 3">
    <name type="scientific">Methylobacterium radiotolerans (strain ATCC 27329 / DSM 1819 / JCM 2831 / NBRC 15690 / NCIMB 10815 / 0-1)</name>
    <dbReference type="NCBI Taxonomy" id="426355"/>
    <lineage>
        <taxon>Bacteria</taxon>
        <taxon>Pseudomonadati</taxon>
        <taxon>Pseudomonadota</taxon>
        <taxon>Alphaproteobacteria</taxon>
        <taxon>Hyphomicrobiales</taxon>
        <taxon>Methylobacteriaceae</taxon>
        <taxon>Methylobacterium</taxon>
    </lineage>
</organism>
<dbReference type="EMBL" id="CP001001">
    <property type="protein sequence ID" value="ACB22280.1"/>
    <property type="molecule type" value="Genomic_DNA"/>
</dbReference>
<dbReference type="OrthoDB" id="8005120at2"/>
<dbReference type="GeneID" id="6136096"/>
<dbReference type="KEGG" id="mrd:Mrad2831_0254"/>
<dbReference type="STRING" id="426355.Mrad2831_0254"/>
<feature type="compositionally biased region" description="Polar residues" evidence="1">
    <location>
        <begin position="46"/>
        <end position="55"/>
    </location>
</feature>
<protein>
    <submittedName>
        <fullName evidence="2">Uncharacterized protein</fullName>
    </submittedName>
</protein>
<dbReference type="AlphaFoldDB" id="B1LS32"/>
<evidence type="ECO:0000256" key="1">
    <source>
        <dbReference type="SAM" id="MobiDB-lite"/>
    </source>
</evidence>
<dbReference type="HOGENOM" id="CLU_2899092_0_0_5"/>
<reference evidence="2 3" key="1">
    <citation type="submission" date="2008-03" db="EMBL/GenBank/DDBJ databases">
        <title>Complete sequence of chromosome of Methylobacterium radiotolerans JCM 2831.</title>
        <authorList>
            <consortium name="US DOE Joint Genome Institute"/>
            <person name="Copeland A."/>
            <person name="Lucas S."/>
            <person name="Lapidus A."/>
            <person name="Glavina del Rio T."/>
            <person name="Dalin E."/>
            <person name="Tice H."/>
            <person name="Bruce D."/>
            <person name="Goodwin L."/>
            <person name="Pitluck S."/>
            <person name="Kiss H."/>
            <person name="Brettin T."/>
            <person name="Detter J.C."/>
            <person name="Han C."/>
            <person name="Kuske C.R."/>
            <person name="Schmutz J."/>
            <person name="Larimer F."/>
            <person name="Land M."/>
            <person name="Hauser L."/>
            <person name="Kyrpides N."/>
            <person name="Mikhailova N."/>
            <person name="Marx C.J."/>
            <person name="Richardson P."/>
        </authorList>
    </citation>
    <scope>NUCLEOTIDE SEQUENCE [LARGE SCALE GENOMIC DNA]</scope>
    <source>
        <strain evidence="3">ATCC 27329 / DSM 1819 / JCM 2831 / NBRC 15690 / NCIMB 10815 / 0-1</strain>
    </source>
</reference>
<gene>
    <name evidence="2" type="ordered locus">Mrad2831_0254</name>
</gene>
<evidence type="ECO:0000313" key="2">
    <source>
        <dbReference type="EMBL" id="ACB22280.1"/>
    </source>
</evidence>
<name>B1LS32_METRJ</name>